<evidence type="ECO:0000256" key="4">
    <source>
        <dbReference type="PIRSR" id="PIRSR000097-3"/>
    </source>
</evidence>
<dbReference type="AlphaFoldDB" id="A0AAJ8KGY3"/>
<gene>
    <name evidence="6" type="ORF">I303_100359</name>
</gene>
<dbReference type="PRINTS" id="PR00069">
    <property type="entry name" value="ALDKETRDTASE"/>
</dbReference>
<dbReference type="PIRSF" id="PIRSF000097">
    <property type="entry name" value="AKR"/>
    <property type="match status" value="1"/>
</dbReference>
<dbReference type="CDD" id="cd19071">
    <property type="entry name" value="AKR_AKR1-5-like"/>
    <property type="match status" value="1"/>
</dbReference>
<feature type="domain" description="NADP-dependent oxidoreductase" evidence="5">
    <location>
        <begin position="18"/>
        <end position="291"/>
    </location>
</feature>
<feature type="active site" description="Proton donor" evidence="2">
    <location>
        <position position="51"/>
    </location>
</feature>
<dbReference type="GeneID" id="28964058"/>
<name>A0AAJ8KGY3_9TREE</name>
<accession>A0AAJ8KGY3</accession>
<evidence type="ECO:0000313" key="6">
    <source>
        <dbReference type="EMBL" id="WWC57824.1"/>
    </source>
</evidence>
<organism evidence="6 7">
    <name type="scientific">Kwoniella dejecticola CBS 10117</name>
    <dbReference type="NCBI Taxonomy" id="1296121"/>
    <lineage>
        <taxon>Eukaryota</taxon>
        <taxon>Fungi</taxon>
        <taxon>Dikarya</taxon>
        <taxon>Basidiomycota</taxon>
        <taxon>Agaricomycotina</taxon>
        <taxon>Tremellomycetes</taxon>
        <taxon>Tremellales</taxon>
        <taxon>Cryptococcaceae</taxon>
        <taxon>Kwoniella</taxon>
    </lineage>
</organism>
<feature type="binding site" evidence="3">
    <location>
        <position position="109"/>
    </location>
    <ligand>
        <name>substrate</name>
    </ligand>
</feature>
<evidence type="ECO:0000256" key="1">
    <source>
        <dbReference type="ARBA" id="ARBA00023002"/>
    </source>
</evidence>
<feature type="site" description="Lowers pKa of active site Tyr" evidence="4">
    <location>
        <position position="76"/>
    </location>
</feature>
<dbReference type="GO" id="GO:0016616">
    <property type="term" value="F:oxidoreductase activity, acting on the CH-OH group of donors, NAD or NADP as acceptor"/>
    <property type="evidence" value="ECO:0007669"/>
    <property type="project" value="UniProtKB-ARBA"/>
</dbReference>
<evidence type="ECO:0000259" key="5">
    <source>
        <dbReference type="Pfam" id="PF00248"/>
    </source>
</evidence>
<dbReference type="KEGG" id="kdj:28964058"/>
<evidence type="ECO:0000256" key="3">
    <source>
        <dbReference type="PIRSR" id="PIRSR000097-2"/>
    </source>
</evidence>
<dbReference type="EMBL" id="CP144530">
    <property type="protein sequence ID" value="WWC57824.1"/>
    <property type="molecule type" value="Genomic_DNA"/>
</dbReference>
<dbReference type="Proteomes" id="UP000078595">
    <property type="component" value="Chromosome 1"/>
</dbReference>
<dbReference type="SUPFAM" id="SSF51430">
    <property type="entry name" value="NAD(P)-linked oxidoreductase"/>
    <property type="match status" value="1"/>
</dbReference>
<keyword evidence="1" id="KW-0560">Oxidoreductase</keyword>
<reference evidence="6" key="2">
    <citation type="submission" date="2024-02" db="EMBL/GenBank/DDBJ databases">
        <title>Comparative genomics of Cryptococcus and Kwoniella reveals pathogenesis evolution and contrasting modes of karyotype evolution via chromosome fusion or intercentromeric recombination.</title>
        <authorList>
            <person name="Coelho M.A."/>
            <person name="David-Palma M."/>
            <person name="Shea T."/>
            <person name="Bowers K."/>
            <person name="McGinley-Smith S."/>
            <person name="Mohammad A.W."/>
            <person name="Gnirke A."/>
            <person name="Yurkov A.M."/>
            <person name="Nowrousian M."/>
            <person name="Sun S."/>
            <person name="Cuomo C.A."/>
            <person name="Heitman J."/>
        </authorList>
    </citation>
    <scope>NUCLEOTIDE SEQUENCE</scope>
    <source>
        <strain evidence="6">CBS 10117</strain>
    </source>
</reference>
<dbReference type="FunFam" id="3.20.20.100:FF:000002">
    <property type="entry name" value="2,5-diketo-D-gluconic acid reductase A"/>
    <property type="match status" value="1"/>
</dbReference>
<dbReference type="InterPro" id="IPR036812">
    <property type="entry name" value="NAD(P)_OxRdtase_dom_sf"/>
</dbReference>
<proteinExistence type="predicted"/>
<keyword evidence="7" id="KW-1185">Reference proteome</keyword>
<reference evidence="6" key="1">
    <citation type="submission" date="2013-07" db="EMBL/GenBank/DDBJ databases">
        <authorList>
            <consortium name="The Broad Institute Genome Sequencing Platform"/>
            <person name="Cuomo C."/>
            <person name="Litvintseva A."/>
            <person name="Chen Y."/>
            <person name="Heitman J."/>
            <person name="Sun S."/>
            <person name="Springer D."/>
            <person name="Dromer F."/>
            <person name="Young S.K."/>
            <person name="Zeng Q."/>
            <person name="Gargeya S."/>
            <person name="Fitzgerald M."/>
            <person name="Abouelleil A."/>
            <person name="Alvarado L."/>
            <person name="Berlin A.M."/>
            <person name="Chapman S.B."/>
            <person name="Dewar J."/>
            <person name="Goldberg J."/>
            <person name="Griggs A."/>
            <person name="Gujja S."/>
            <person name="Hansen M."/>
            <person name="Howarth C."/>
            <person name="Imamovic A."/>
            <person name="Larimer J."/>
            <person name="McCowan C."/>
            <person name="Murphy C."/>
            <person name="Pearson M."/>
            <person name="Priest M."/>
            <person name="Roberts A."/>
            <person name="Saif S."/>
            <person name="Shea T."/>
            <person name="Sykes S."/>
            <person name="Wortman J."/>
            <person name="Nusbaum C."/>
            <person name="Birren B."/>
        </authorList>
    </citation>
    <scope>NUCLEOTIDE SEQUENCE</scope>
    <source>
        <strain evidence="6">CBS 10117</strain>
    </source>
</reference>
<dbReference type="RefSeq" id="XP_065824168.1">
    <property type="nucleotide sequence ID" value="XM_065968096.1"/>
</dbReference>
<sequence length="334" mass="37532">MPVHTTYKLSNGLDIPSIALGTWMSTPGEVEKAVKHAIQSGYKHIDCAWGYGNEAEVGEGIKASGVPRDQIWITSKLFELHHKPEHVELAVRDSLKKLRTDYLDMYLLHYPVAWKTVCPDGVLPQKEHTPMVDGRLVIDIPLSEDFLSTWAAMEKDQLVEKGLVRSIGVSNFNIYKLKKLIAAAKIKPVANQIELSIQNPQFEFVDWLQRNQILPQAFSPLGGLAGQHLRQHPVVLEIGKKYGVHGAVVLVSWLLARGIQPLPKSVFENEIEANIKPVDLTQEEVEKLSELARSFPSKRVVNPSSEYEPFYDVYQEDHPEFSDKAQLLLEKGGS</sequence>
<dbReference type="PANTHER" id="PTHR11732">
    <property type="entry name" value="ALDO/KETO REDUCTASE"/>
    <property type="match status" value="1"/>
</dbReference>
<evidence type="ECO:0000256" key="2">
    <source>
        <dbReference type="PIRSR" id="PIRSR000097-1"/>
    </source>
</evidence>
<dbReference type="Pfam" id="PF00248">
    <property type="entry name" value="Aldo_ket_red"/>
    <property type="match status" value="1"/>
</dbReference>
<dbReference type="InterPro" id="IPR023210">
    <property type="entry name" value="NADP_OxRdtase_dom"/>
</dbReference>
<protein>
    <recommendedName>
        <fullName evidence="5">NADP-dependent oxidoreductase domain-containing protein</fullName>
    </recommendedName>
</protein>
<evidence type="ECO:0000313" key="7">
    <source>
        <dbReference type="Proteomes" id="UP000078595"/>
    </source>
</evidence>
<dbReference type="InterPro" id="IPR020471">
    <property type="entry name" value="AKR"/>
</dbReference>
<dbReference type="Gene3D" id="3.20.20.100">
    <property type="entry name" value="NADP-dependent oxidoreductase domain"/>
    <property type="match status" value="1"/>
</dbReference>